<name>X1R393_9ZZZZ</name>
<reference evidence="1" key="1">
    <citation type="journal article" date="2014" name="Front. Microbiol.">
        <title>High frequency of phylogenetically diverse reductive dehalogenase-homologous genes in deep subseafloor sedimentary metagenomes.</title>
        <authorList>
            <person name="Kawai M."/>
            <person name="Futagami T."/>
            <person name="Toyoda A."/>
            <person name="Takaki Y."/>
            <person name="Nishi S."/>
            <person name="Hori S."/>
            <person name="Arai W."/>
            <person name="Tsubouchi T."/>
            <person name="Morono Y."/>
            <person name="Uchiyama I."/>
            <person name="Ito T."/>
            <person name="Fujiyama A."/>
            <person name="Inagaki F."/>
            <person name="Takami H."/>
        </authorList>
    </citation>
    <scope>NUCLEOTIDE SEQUENCE</scope>
    <source>
        <strain evidence="1">Expedition CK06-06</strain>
    </source>
</reference>
<dbReference type="EMBL" id="BARW01006377">
    <property type="protein sequence ID" value="GAI74993.1"/>
    <property type="molecule type" value="Genomic_DNA"/>
</dbReference>
<sequence>MRIEDKYFRTLSREELWQRYCGFLDLSADRFAEIQQTLLMEEIELVADSVLGKKIMKGKRPKTVDEFRSIVPLTSHDDYEPYLSNQEDDALAVKPAFWSHSSGTSGHFKWVPNSRDVLDNAVRYYLACCLYLSVVHDQSHVPIINELSESLGFILF</sequence>
<comment type="caution">
    <text evidence="1">The sequence shown here is derived from an EMBL/GenBank/DDBJ whole genome shotgun (WGS) entry which is preliminary data.</text>
</comment>
<dbReference type="Pfam" id="PF03321">
    <property type="entry name" value="GH3"/>
    <property type="match status" value="1"/>
</dbReference>
<protein>
    <recommendedName>
        <fullName evidence="2">GH3 auxin-responsive promoter</fullName>
    </recommendedName>
</protein>
<dbReference type="AlphaFoldDB" id="X1R393"/>
<organism evidence="1">
    <name type="scientific">marine sediment metagenome</name>
    <dbReference type="NCBI Taxonomy" id="412755"/>
    <lineage>
        <taxon>unclassified sequences</taxon>
        <taxon>metagenomes</taxon>
        <taxon>ecological metagenomes</taxon>
    </lineage>
</organism>
<evidence type="ECO:0008006" key="2">
    <source>
        <dbReference type="Google" id="ProtNLM"/>
    </source>
</evidence>
<evidence type="ECO:0000313" key="1">
    <source>
        <dbReference type="EMBL" id="GAI74993.1"/>
    </source>
</evidence>
<proteinExistence type="predicted"/>
<gene>
    <name evidence="1" type="ORF">S12H4_13385</name>
</gene>
<accession>X1R393</accession>